<dbReference type="AlphaFoldDB" id="A0A9X3TRD1"/>
<dbReference type="EMBL" id="JAPYYP010000013">
    <property type="protein sequence ID" value="MDA5109077.1"/>
    <property type="molecule type" value="Genomic_DNA"/>
</dbReference>
<dbReference type="GO" id="GO:0016646">
    <property type="term" value="F:oxidoreductase activity, acting on the CH-NH group of donors, NAD or NADP as acceptor"/>
    <property type="evidence" value="ECO:0007669"/>
    <property type="project" value="UniProtKB-ARBA"/>
</dbReference>
<dbReference type="GO" id="GO:0010181">
    <property type="term" value="F:FMN binding"/>
    <property type="evidence" value="ECO:0007669"/>
    <property type="project" value="InterPro"/>
</dbReference>
<dbReference type="Proteomes" id="UP001151071">
    <property type="component" value="Unassembled WGS sequence"/>
</dbReference>
<evidence type="ECO:0000313" key="5">
    <source>
        <dbReference type="EMBL" id="MDA5109077.1"/>
    </source>
</evidence>
<feature type="domain" description="Flavin reductase like" evidence="4">
    <location>
        <begin position="25"/>
        <end position="199"/>
    </location>
</feature>
<dbReference type="Gene3D" id="2.30.110.10">
    <property type="entry name" value="Electron Transport, Fmn-binding Protein, Chain A"/>
    <property type="match status" value="1"/>
</dbReference>
<gene>
    <name evidence="5" type="ORF">O3V59_11945</name>
</gene>
<evidence type="ECO:0000256" key="3">
    <source>
        <dbReference type="ARBA" id="ARBA00038054"/>
    </source>
</evidence>
<accession>A0A9X3TRD1</accession>
<comment type="cofactor">
    <cofactor evidence="1">
        <name>FMN</name>
        <dbReference type="ChEBI" id="CHEBI:58210"/>
    </cofactor>
</comment>
<dbReference type="InterPro" id="IPR002563">
    <property type="entry name" value="Flavin_Rdtase-like_dom"/>
</dbReference>
<dbReference type="PANTHER" id="PTHR43567:SF1">
    <property type="entry name" value="FLAVOREDOXIN"/>
    <property type="match status" value="1"/>
</dbReference>
<evidence type="ECO:0000313" key="6">
    <source>
        <dbReference type="Proteomes" id="UP001151071"/>
    </source>
</evidence>
<keyword evidence="6" id="KW-1185">Reference proteome</keyword>
<dbReference type="SUPFAM" id="SSF50475">
    <property type="entry name" value="FMN-binding split barrel"/>
    <property type="match status" value="1"/>
</dbReference>
<keyword evidence="2" id="KW-0285">Flavoprotein</keyword>
<comment type="similarity">
    <text evidence="3">Belongs to the flavoredoxin family.</text>
</comment>
<protein>
    <submittedName>
        <fullName evidence="5">Flavin reductase family protein</fullName>
    </submittedName>
</protein>
<evidence type="ECO:0000259" key="4">
    <source>
        <dbReference type="Pfam" id="PF01613"/>
    </source>
</evidence>
<sequence length="211" mass="23665">MISQYREAEPTMIHHVTIQPKILYYGTPVILLTTLNEDGSTNISPISSSWALGRYVVLGIGGGSKGLDNLKRHPECVLNIPEAAMWRQVEALAPLTGRDPVPDYKQALGFRHEKRKFAAAGLTAQPAETVAPERIAECPLQVEAAVRHIRTPEYDGYFAIVETEVLRVHAREDIVLGRHHVNPNAWNPLIYNFRHYFGLSPELGKTYRSET</sequence>
<evidence type="ECO:0000256" key="2">
    <source>
        <dbReference type="ARBA" id="ARBA00022630"/>
    </source>
</evidence>
<dbReference type="InterPro" id="IPR052174">
    <property type="entry name" value="Flavoredoxin"/>
</dbReference>
<organism evidence="5 6">
    <name type="scientific">Brevibacillus thermoruber</name>
    <dbReference type="NCBI Taxonomy" id="33942"/>
    <lineage>
        <taxon>Bacteria</taxon>
        <taxon>Bacillati</taxon>
        <taxon>Bacillota</taxon>
        <taxon>Bacilli</taxon>
        <taxon>Bacillales</taxon>
        <taxon>Paenibacillaceae</taxon>
        <taxon>Brevibacillus</taxon>
    </lineage>
</organism>
<reference evidence="5" key="1">
    <citation type="submission" date="2022-12" db="EMBL/GenBank/DDBJ databases">
        <title>Draft genome sequence of the thermophilic strain Brevibacillus thermoruber HT42, isolated from Los Humeros, Puebla, Mexico, with biotechnological potential.</title>
        <authorList>
            <person name="Lara Sanchez J."/>
            <person name="Solis Palacios R."/>
            <person name="Bustos Baena A.S."/>
            <person name="Ruz Baez A.E."/>
            <person name="Espinosa Luna G."/>
            <person name="Oliart Ros R.M."/>
        </authorList>
    </citation>
    <scope>NUCLEOTIDE SEQUENCE</scope>
    <source>
        <strain evidence="5">HT42</strain>
    </source>
</reference>
<dbReference type="PANTHER" id="PTHR43567">
    <property type="entry name" value="FLAVOREDOXIN-RELATED-RELATED"/>
    <property type="match status" value="1"/>
</dbReference>
<comment type="caution">
    <text evidence="5">The sequence shown here is derived from an EMBL/GenBank/DDBJ whole genome shotgun (WGS) entry which is preliminary data.</text>
</comment>
<dbReference type="Pfam" id="PF01613">
    <property type="entry name" value="Flavin_Reduct"/>
    <property type="match status" value="1"/>
</dbReference>
<evidence type="ECO:0000256" key="1">
    <source>
        <dbReference type="ARBA" id="ARBA00001917"/>
    </source>
</evidence>
<name>A0A9X3TRD1_9BACL</name>
<proteinExistence type="inferred from homology"/>
<dbReference type="InterPro" id="IPR012349">
    <property type="entry name" value="Split_barrel_FMN-bd"/>
</dbReference>